<feature type="compositionally biased region" description="Basic and acidic residues" evidence="8">
    <location>
        <begin position="33"/>
        <end position="46"/>
    </location>
</feature>
<evidence type="ECO:0000256" key="5">
    <source>
        <dbReference type="ARBA" id="ARBA00023054"/>
    </source>
</evidence>
<evidence type="ECO:0000313" key="10">
    <source>
        <dbReference type="EMBL" id="KKK64670.1"/>
    </source>
</evidence>
<evidence type="ECO:0000256" key="2">
    <source>
        <dbReference type="ARBA" id="ARBA00022490"/>
    </source>
</evidence>
<dbReference type="PANTHER" id="PTHR18937">
    <property type="entry name" value="STRUCTURAL MAINTENANCE OF CHROMOSOMES SMC FAMILY MEMBER"/>
    <property type="match status" value="1"/>
</dbReference>
<dbReference type="InterPro" id="IPR003395">
    <property type="entry name" value="RecF/RecN/SMC_N"/>
</dbReference>
<dbReference type="Pfam" id="PF02463">
    <property type="entry name" value="SMC_N"/>
    <property type="match status" value="1"/>
</dbReference>
<dbReference type="EMBL" id="LAZR01060918">
    <property type="protein sequence ID" value="KKK64670.1"/>
    <property type="molecule type" value="Genomic_DNA"/>
</dbReference>
<feature type="compositionally biased region" description="Basic and acidic residues" evidence="8">
    <location>
        <begin position="57"/>
        <end position="80"/>
    </location>
</feature>
<evidence type="ECO:0000256" key="8">
    <source>
        <dbReference type="SAM" id="MobiDB-lite"/>
    </source>
</evidence>
<keyword evidence="6" id="KW-0238">DNA-binding</keyword>
<keyword evidence="4" id="KW-0067">ATP-binding</keyword>
<evidence type="ECO:0000256" key="6">
    <source>
        <dbReference type="ARBA" id="ARBA00023125"/>
    </source>
</evidence>
<feature type="region of interest" description="Disordered" evidence="8">
    <location>
        <begin position="29"/>
        <end position="80"/>
    </location>
</feature>
<feature type="compositionally biased region" description="Polar residues" evidence="8">
    <location>
        <begin position="47"/>
        <end position="56"/>
    </location>
</feature>
<keyword evidence="2" id="KW-0963">Cytoplasm</keyword>
<dbReference type="SUPFAM" id="SSF52540">
    <property type="entry name" value="P-loop containing nucleoside triphosphate hydrolases"/>
    <property type="match status" value="1"/>
</dbReference>
<evidence type="ECO:0000256" key="3">
    <source>
        <dbReference type="ARBA" id="ARBA00022741"/>
    </source>
</evidence>
<evidence type="ECO:0000259" key="9">
    <source>
        <dbReference type="Pfam" id="PF02463"/>
    </source>
</evidence>
<evidence type="ECO:0000256" key="1">
    <source>
        <dbReference type="ARBA" id="ARBA00004496"/>
    </source>
</evidence>
<evidence type="ECO:0000256" key="7">
    <source>
        <dbReference type="SAM" id="Coils"/>
    </source>
</evidence>
<dbReference type="AlphaFoldDB" id="A0A0F8XTV4"/>
<feature type="domain" description="RecF/RecN/SMC N-terminal" evidence="9">
    <location>
        <begin position="55"/>
        <end position="327"/>
    </location>
</feature>
<accession>A0A0F8XTV4</accession>
<dbReference type="GO" id="GO:0003677">
    <property type="term" value="F:DNA binding"/>
    <property type="evidence" value="ECO:0007669"/>
    <property type="project" value="UniProtKB-KW"/>
</dbReference>
<proteinExistence type="predicted"/>
<keyword evidence="5 7" id="KW-0175">Coiled coil</keyword>
<keyword evidence="3" id="KW-0547">Nucleotide-binding</keyword>
<dbReference type="FunFam" id="3.40.50.300:FF:000901">
    <property type="entry name" value="Chromosome partition protein Smc"/>
    <property type="match status" value="1"/>
</dbReference>
<dbReference type="InterPro" id="IPR027417">
    <property type="entry name" value="P-loop_NTPase"/>
</dbReference>
<dbReference type="GO" id="GO:0005524">
    <property type="term" value="F:ATP binding"/>
    <property type="evidence" value="ECO:0007669"/>
    <property type="project" value="UniProtKB-KW"/>
</dbReference>
<sequence>AKLNSLQQEIQNCDKEKLNLKENIKNLSQSAKNLEEDRKKQERELAQSESHLQNMKNEQEDMEKRIEQSREEHEDKKEERVKWEISKAEIDRDFVNLEESCWQDLKKSLQEVKKEIPEEKIPDTAIQEQLAEAEEKLQKIKSVNLIAEEEYSIQKKRFDFLTQQKKDLRESIDTTREAIKKIDHESKHQFMKALKEVNKNFQEVFSLLFNGGTAELKLADPSHPLESGVDIAAQPPGKKVQSISLLSGGEKCLTSLAFFFALFRYKPTPFCILDEVDAALDEVNLTRFLELMKKVKNQTQFILITHSVKTMEVADYIYGTTMAEPNITSLYSIKLETKEKS</sequence>
<protein>
    <recommendedName>
        <fullName evidence="9">RecF/RecN/SMC N-terminal domain-containing protein</fullName>
    </recommendedName>
</protein>
<evidence type="ECO:0000256" key="4">
    <source>
        <dbReference type="ARBA" id="ARBA00022840"/>
    </source>
</evidence>
<dbReference type="Gene3D" id="3.40.50.300">
    <property type="entry name" value="P-loop containing nucleotide triphosphate hydrolases"/>
    <property type="match status" value="1"/>
</dbReference>
<dbReference type="GO" id="GO:0005737">
    <property type="term" value="C:cytoplasm"/>
    <property type="evidence" value="ECO:0007669"/>
    <property type="project" value="UniProtKB-SubCell"/>
</dbReference>
<name>A0A0F8XTV4_9ZZZZ</name>
<organism evidence="10">
    <name type="scientific">marine sediment metagenome</name>
    <dbReference type="NCBI Taxonomy" id="412755"/>
    <lineage>
        <taxon>unclassified sequences</taxon>
        <taxon>metagenomes</taxon>
        <taxon>ecological metagenomes</taxon>
    </lineage>
</organism>
<feature type="coiled-coil region" evidence="7">
    <location>
        <begin position="123"/>
        <end position="185"/>
    </location>
</feature>
<reference evidence="10" key="1">
    <citation type="journal article" date="2015" name="Nature">
        <title>Complex archaea that bridge the gap between prokaryotes and eukaryotes.</title>
        <authorList>
            <person name="Spang A."/>
            <person name="Saw J.H."/>
            <person name="Jorgensen S.L."/>
            <person name="Zaremba-Niedzwiedzka K."/>
            <person name="Martijn J."/>
            <person name="Lind A.E."/>
            <person name="van Eijk R."/>
            <person name="Schleper C."/>
            <person name="Guy L."/>
            <person name="Ettema T.J."/>
        </authorList>
    </citation>
    <scope>NUCLEOTIDE SEQUENCE</scope>
</reference>
<comment type="subcellular location">
    <subcellularLocation>
        <location evidence="1">Cytoplasm</location>
    </subcellularLocation>
</comment>
<feature type="non-terminal residue" evidence="10">
    <location>
        <position position="1"/>
    </location>
</feature>
<gene>
    <name evidence="10" type="ORF">LCGC14_2981860</name>
</gene>
<comment type="caution">
    <text evidence="10">The sequence shown here is derived from an EMBL/GenBank/DDBJ whole genome shotgun (WGS) entry which is preliminary data.</text>
</comment>